<evidence type="ECO:0000256" key="1">
    <source>
        <dbReference type="ARBA" id="ARBA00004571"/>
    </source>
</evidence>
<keyword evidence="7" id="KW-0732">Signal</keyword>
<accession>A0ABW8GN08</accession>
<protein>
    <submittedName>
        <fullName evidence="19">TonB-dependent siderophore receptor</fullName>
    </submittedName>
</protein>
<sequence length="817" mass="89041">MSQRNKRSSHPSQGEGLFKAKPLAQVIARAVFSMSMCTLSVQVTIPSLAIAAEASPTRQYQIASGPLGAALSEFAAAAGVTLSFDPSLVEGLQSPGLQGNVTIKQGFDRITAGSGFEAVSQSETSYLLRKIPLQNLAQRDAAVSVLPELAVSISGKAPGSTTEGTGSYTTWSTSSSTRLNLSQQETPQAVTVITRQRMDDQKLDTLVDVLDATPGIIVQRPMVGEGIDGTDIYARGSRLRNYQIEGVPTSLAVGPLLSNTAAYDRIEVVRGATGIMNGLGTPAATINLIRKRPTATPQQSVTVQAGNWDRYGIGMDISNPLNESGTARARLVANYGNEGAWAKRFDQRNLALYGIAEFDLGDHTLLTAGFNHLDQKTDSTILGRPLFFTNGQRIKLSPSNDGTPSWSYYNHESNNVFASLEHRFGAHWIGKVEYSQTRYDNDAITVGVGQRIDAATGNGAEVSPYRWNSKTRQNNLDAYVSGVFSLFGRDHELIGGVTLSRSRSSTTLYDYDWANYPTDFNIFDWTSTAPAPAFFKTGRGSFQERQYSGYLNARFQLSDATSFLLGARSTHWQLDEGLSKREENVFVPYVGLVHALNDTWSVYGSYTKIFQPQEGVVFLYGRPGASPDPEQGKGYEAGVKASLNGGKLTANLSLFQMDVENLALWNPNVRFYEVQGETRTRGVELELNGALAEGWQAGAGYAYARTEDEHGEPTLTRLPLNSLKLFTTYRLPGAWNKLTLGGGVNWQSAIHSGSTIDYRQNGMALVNLMARYELSSHLSLALNVNNALDKEYYSTVAANYGTFGAPRNFMASMKYTF</sequence>
<comment type="subcellular location">
    <subcellularLocation>
        <location evidence="1 14">Cell outer membrane</location>
        <topology evidence="1 14">Multi-pass membrane protein</topology>
    </subcellularLocation>
</comment>
<dbReference type="Gene3D" id="3.55.50.30">
    <property type="match status" value="1"/>
</dbReference>
<dbReference type="RefSeq" id="WP_400882065.1">
    <property type="nucleotide sequence ID" value="NZ_JBIWXY010000002.1"/>
</dbReference>
<feature type="region of interest" description="Disordered" evidence="17">
    <location>
        <begin position="156"/>
        <end position="183"/>
    </location>
</feature>
<evidence type="ECO:0000256" key="3">
    <source>
        <dbReference type="ARBA" id="ARBA00022448"/>
    </source>
</evidence>
<evidence type="ECO:0000256" key="4">
    <source>
        <dbReference type="ARBA" id="ARBA00022452"/>
    </source>
</evidence>
<evidence type="ECO:0000256" key="5">
    <source>
        <dbReference type="ARBA" id="ARBA00022496"/>
    </source>
</evidence>
<keyword evidence="4 14" id="KW-1134">Transmembrane beta strand</keyword>
<name>A0ABW8GN08_9PROT</name>
<evidence type="ECO:0000256" key="15">
    <source>
        <dbReference type="PROSITE-ProRule" id="PRU10144"/>
    </source>
</evidence>
<evidence type="ECO:0000256" key="9">
    <source>
        <dbReference type="ARBA" id="ARBA00023065"/>
    </source>
</evidence>
<dbReference type="PROSITE" id="PS01156">
    <property type="entry name" value="TONB_DEPENDENT_REC_2"/>
    <property type="match status" value="1"/>
</dbReference>
<dbReference type="InterPro" id="IPR037066">
    <property type="entry name" value="Plug_dom_sf"/>
</dbReference>
<keyword evidence="8" id="KW-0408">Iron</keyword>
<dbReference type="PROSITE" id="PS52016">
    <property type="entry name" value="TONB_DEPENDENT_REC_3"/>
    <property type="match status" value="1"/>
</dbReference>
<evidence type="ECO:0000256" key="7">
    <source>
        <dbReference type="ARBA" id="ARBA00022729"/>
    </source>
</evidence>
<evidence type="ECO:0000256" key="11">
    <source>
        <dbReference type="ARBA" id="ARBA00023136"/>
    </source>
</evidence>
<evidence type="ECO:0000256" key="6">
    <source>
        <dbReference type="ARBA" id="ARBA00022692"/>
    </source>
</evidence>
<dbReference type="SUPFAM" id="SSF56935">
    <property type="entry name" value="Porins"/>
    <property type="match status" value="1"/>
</dbReference>
<dbReference type="SMART" id="SM00965">
    <property type="entry name" value="STN"/>
    <property type="match status" value="1"/>
</dbReference>
<dbReference type="InterPro" id="IPR000531">
    <property type="entry name" value="Beta-barrel_TonB"/>
</dbReference>
<gene>
    <name evidence="19" type="ORF">ACIKP9_09850</name>
</gene>
<keyword evidence="20" id="KW-1185">Reference proteome</keyword>
<dbReference type="CDD" id="cd01347">
    <property type="entry name" value="ligand_gated_channel"/>
    <property type="match status" value="1"/>
</dbReference>
<dbReference type="InterPro" id="IPR011662">
    <property type="entry name" value="Secretin/TonB_short_N"/>
</dbReference>
<evidence type="ECO:0000256" key="12">
    <source>
        <dbReference type="ARBA" id="ARBA00023170"/>
    </source>
</evidence>
<dbReference type="Gene3D" id="2.170.130.10">
    <property type="entry name" value="TonB-dependent receptor, plug domain"/>
    <property type="match status" value="1"/>
</dbReference>
<keyword evidence="12 19" id="KW-0675">Receptor</keyword>
<dbReference type="EMBL" id="JBIWXY010000002">
    <property type="protein sequence ID" value="MFJ5446529.1"/>
    <property type="molecule type" value="Genomic_DNA"/>
</dbReference>
<dbReference type="PANTHER" id="PTHR32552">
    <property type="entry name" value="FERRICHROME IRON RECEPTOR-RELATED"/>
    <property type="match status" value="1"/>
</dbReference>
<feature type="short sequence motif" description="TonB C-terminal box" evidence="15">
    <location>
        <begin position="800"/>
        <end position="817"/>
    </location>
</feature>
<dbReference type="InterPro" id="IPR012910">
    <property type="entry name" value="Plug_dom"/>
</dbReference>
<dbReference type="PANTHER" id="PTHR32552:SF74">
    <property type="entry name" value="HYDROXAMATE SIDEROPHORE RECEPTOR FHUE"/>
    <property type="match status" value="1"/>
</dbReference>
<reference evidence="19 20" key="1">
    <citation type="submission" date="2024-11" db="EMBL/GenBank/DDBJ databases">
        <authorList>
            <person name="Kaparullina E.N."/>
            <person name="Delegan Y.A."/>
            <person name="Doronina N.V."/>
        </authorList>
    </citation>
    <scope>NUCLEOTIDE SEQUENCE [LARGE SCALE GENOMIC DNA]</scope>
    <source>
        <strain evidence="19 20">7sh_L</strain>
    </source>
</reference>
<comment type="similarity">
    <text evidence="2 14 16">Belongs to the TonB-dependent receptor family.</text>
</comment>
<dbReference type="NCBIfam" id="TIGR01783">
    <property type="entry name" value="TonB-siderophor"/>
    <property type="match status" value="1"/>
</dbReference>
<proteinExistence type="inferred from homology"/>
<evidence type="ECO:0000259" key="18">
    <source>
        <dbReference type="SMART" id="SM00965"/>
    </source>
</evidence>
<dbReference type="Gene3D" id="2.40.170.20">
    <property type="entry name" value="TonB-dependent receptor, beta-barrel domain"/>
    <property type="match status" value="1"/>
</dbReference>
<evidence type="ECO:0000256" key="17">
    <source>
        <dbReference type="SAM" id="MobiDB-lite"/>
    </source>
</evidence>
<keyword evidence="9" id="KW-0406">Ion transport</keyword>
<evidence type="ECO:0000313" key="20">
    <source>
        <dbReference type="Proteomes" id="UP001617669"/>
    </source>
</evidence>
<dbReference type="InterPro" id="IPR039426">
    <property type="entry name" value="TonB-dep_rcpt-like"/>
</dbReference>
<keyword evidence="3 14" id="KW-0813">Transport</keyword>
<evidence type="ECO:0000256" key="16">
    <source>
        <dbReference type="RuleBase" id="RU003357"/>
    </source>
</evidence>
<dbReference type="InterPro" id="IPR010105">
    <property type="entry name" value="TonB_sidphr_rcpt"/>
</dbReference>
<comment type="caution">
    <text evidence="19">The sequence shown here is derived from an EMBL/GenBank/DDBJ whole genome shotgun (WGS) entry which is preliminary data.</text>
</comment>
<dbReference type="InterPro" id="IPR036942">
    <property type="entry name" value="Beta-barrel_TonB_sf"/>
</dbReference>
<dbReference type="Pfam" id="PF07660">
    <property type="entry name" value="STN"/>
    <property type="match status" value="1"/>
</dbReference>
<keyword evidence="13 14" id="KW-0998">Cell outer membrane</keyword>
<organism evidence="19 20">
    <name type="scientific">Methylobacillus methanolivorans</name>
    <dbReference type="NCBI Taxonomy" id="1848927"/>
    <lineage>
        <taxon>Bacteria</taxon>
        <taxon>Pseudomonadati</taxon>
        <taxon>Pseudomonadota</taxon>
        <taxon>Betaproteobacteria</taxon>
        <taxon>Nitrosomonadales</taxon>
        <taxon>Methylophilaceae</taxon>
        <taxon>Methylobacillus</taxon>
    </lineage>
</organism>
<keyword evidence="6 14" id="KW-0812">Transmembrane</keyword>
<dbReference type="Pfam" id="PF00593">
    <property type="entry name" value="TonB_dep_Rec_b-barrel"/>
    <property type="match status" value="1"/>
</dbReference>
<dbReference type="Pfam" id="PF07715">
    <property type="entry name" value="Plug"/>
    <property type="match status" value="1"/>
</dbReference>
<feature type="compositionally biased region" description="Low complexity" evidence="17">
    <location>
        <begin position="159"/>
        <end position="177"/>
    </location>
</feature>
<dbReference type="InterPro" id="IPR010917">
    <property type="entry name" value="TonB_rcpt_CS"/>
</dbReference>
<evidence type="ECO:0000256" key="8">
    <source>
        <dbReference type="ARBA" id="ARBA00023004"/>
    </source>
</evidence>
<evidence type="ECO:0000256" key="13">
    <source>
        <dbReference type="ARBA" id="ARBA00023237"/>
    </source>
</evidence>
<feature type="domain" description="Secretin/TonB short N-terminal" evidence="18">
    <location>
        <begin position="80"/>
        <end position="131"/>
    </location>
</feature>
<evidence type="ECO:0000256" key="2">
    <source>
        <dbReference type="ARBA" id="ARBA00009810"/>
    </source>
</evidence>
<evidence type="ECO:0000256" key="14">
    <source>
        <dbReference type="PROSITE-ProRule" id="PRU01360"/>
    </source>
</evidence>
<dbReference type="Proteomes" id="UP001617669">
    <property type="component" value="Unassembled WGS sequence"/>
</dbReference>
<keyword evidence="11 14" id="KW-0472">Membrane</keyword>
<keyword evidence="5" id="KW-0410">Iron transport</keyword>
<keyword evidence="10 16" id="KW-0798">TonB box</keyword>
<evidence type="ECO:0000256" key="10">
    <source>
        <dbReference type="ARBA" id="ARBA00023077"/>
    </source>
</evidence>
<evidence type="ECO:0000313" key="19">
    <source>
        <dbReference type="EMBL" id="MFJ5446529.1"/>
    </source>
</evidence>